<dbReference type="GO" id="GO:0005737">
    <property type="term" value="C:cytoplasm"/>
    <property type="evidence" value="ECO:0007669"/>
    <property type="project" value="InterPro"/>
</dbReference>
<keyword evidence="3 10" id="KW-0436">Ligase</keyword>
<dbReference type="Proteomes" id="UP000001137">
    <property type="component" value="Chromosome"/>
</dbReference>
<dbReference type="STRING" id="397948.Cmaq_0336"/>
<dbReference type="SUPFAM" id="SSF52954">
    <property type="entry name" value="Class II aaRS ABD-related"/>
    <property type="match status" value="1"/>
</dbReference>
<dbReference type="GeneID" id="5709943"/>
<dbReference type="InterPro" id="IPR045864">
    <property type="entry name" value="aa-tRNA-synth_II/BPL/LPL"/>
</dbReference>
<gene>
    <name evidence="10" type="ordered locus">Cmaq_0336</name>
</gene>
<dbReference type="PROSITE" id="PS50862">
    <property type="entry name" value="AA_TRNA_LIGASE_II"/>
    <property type="match status" value="1"/>
</dbReference>
<evidence type="ECO:0000256" key="8">
    <source>
        <dbReference type="ARBA" id="ARBA00030057"/>
    </source>
</evidence>
<dbReference type="Gene3D" id="3.40.50.800">
    <property type="entry name" value="Anticodon-binding domain"/>
    <property type="match status" value="1"/>
</dbReference>
<dbReference type="PRINTS" id="PR01043">
    <property type="entry name" value="TRNASYNTHGLY"/>
</dbReference>
<dbReference type="InterPro" id="IPR006195">
    <property type="entry name" value="aa-tRNA-synth_II"/>
</dbReference>
<dbReference type="FunFam" id="3.30.40.230:FF:000005">
    <property type="entry name" value="Glycine--tRNA ligase"/>
    <property type="match status" value="1"/>
</dbReference>
<reference evidence="10 11" key="1">
    <citation type="submission" date="2007-10" db="EMBL/GenBank/DDBJ databases">
        <title>Complete sequence of Caldivirga maquilingensis IC-167.</title>
        <authorList>
            <consortium name="US DOE Joint Genome Institute"/>
            <person name="Copeland A."/>
            <person name="Lucas S."/>
            <person name="Lapidus A."/>
            <person name="Barry K."/>
            <person name="Glavina del Rio T."/>
            <person name="Dalin E."/>
            <person name="Tice H."/>
            <person name="Pitluck S."/>
            <person name="Saunders E."/>
            <person name="Brettin T."/>
            <person name="Bruce D."/>
            <person name="Detter J.C."/>
            <person name="Han C."/>
            <person name="Schmutz J."/>
            <person name="Larimer F."/>
            <person name="Land M."/>
            <person name="Hauser L."/>
            <person name="Kyrpides N."/>
            <person name="Ivanova N."/>
            <person name="Biddle J.F."/>
            <person name="Zhang Z."/>
            <person name="Fitz-Gibbon S.T."/>
            <person name="Lowe T.M."/>
            <person name="Saltikov C."/>
            <person name="House C.H."/>
            <person name="Richardson P."/>
        </authorList>
    </citation>
    <scope>NUCLEOTIDE SEQUENCE [LARGE SCALE GENOMIC DNA]</scope>
    <source>
        <strain evidence="11">ATCC 700844 / DSM 13496 / JCM 10307 / IC-167</strain>
    </source>
</reference>
<name>A8MB92_CALMQ</name>
<dbReference type="Pfam" id="PF00587">
    <property type="entry name" value="tRNA-synt_2b"/>
    <property type="match status" value="1"/>
</dbReference>
<sequence length="590" mass="67098">MSDKFNDVVAESGFYWPSFDVYRGKVEAGGFYDYGLLGVLLKRNIIEKWRRMFILPYLEFTYEVETPVIMPSIVFEASGHVEHFTDYLVTCSKCGRKYRADHLVEEELGKRGIKVKTEGLNEVELTGLIRRNNIRCPACGGELSDVQKFNLLFKTTIGPYSENVGYLRPETAQGMFVNFNRIYRIMGKLPMAIAQVGKVGRNEISPRQGLVRLREFSQMEIELFFDPQDSSCPYINDVNDVKLRLLTEEDVAKGVNEPRVVSAEEAVRMGYVANEWMAFYMALSVKFLKSLGVPEEKQMFIAKLPNERAHYARMVYDHVVYTERFGWLEVSGHAYRGDYDLSRHSSYSGQDISAVRRLKEPKVIEEHRVYPNPSRIREVYGNEAPLVLKALASVNPEELVRELTSKGEVVINGFKVTRDMVFIKTESRKVSTENFIPHVIEPSFGIDRILYVTLENAYALIDGRIVLKLPRDVAPITVAVLPIVSRGELIKVAKDIRINLINEGITAVYDDGGTIGARYAKWDSLGTPLAVTVDADTLKDNTVTVRDRDSRVQVRVKVQDLVSIIRELLRGKSINEVAVERNLQLIVRSQ</sequence>
<dbReference type="GO" id="GO:0006426">
    <property type="term" value="P:glycyl-tRNA aminoacylation"/>
    <property type="evidence" value="ECO:0007669"/>
    <property type="project" value="InterPro"/>
</dbReference>
<dbReference type="RefSeq" id="WP_012185402.1">
    <property type="nucleotide sequence ID" value="NC_009954.1"/>
</dbReference>
<keyword evidence="4" id="KW-0547">Nucleotide-binding</keyword>
<evidence type="ECO:0000256" key="1">
    <source>
        <dbReference type="ARBA" id="ARBA00012829"/>
    </source>
</evidence>
<dbReference type="PANTHER" id="PTHR10745:SF0">
    <property type="entry name" value="GLYCINE--TRNA LIGASE"/>
    <property type="match status" value="1"/>
</dbReference>
<dbReference type="eggNOG" id="arCOG00405">
    <property type="taxonomic scope" value="Archaea"/>
</dbReference>
<keyword evidence="11" id="KW-1185">Reference proteome</keyword>
<dbReference type="GO" id="GO:0005524">
    <property type="term" value="F:ATP binding"/>
    <property type="evidence" value="ECO:0007669"/>
    <property type="project" value="UniProtKB-KW"/>
</dbReference>
<dbReference type="OrthoDB" id="6113at2157"/>
<proteinExistence type="predicted"/>
<keyword evidence="2" id="KW-0963">Cytoplasm</keyword>
<protein>
    <recommendedName>
        <fullName evidence="1">glycine--tRNA ligase</fullName>
        <ecNumber evidence="1">6.1.1.14</ecNumber>
    </recommendedName>
    <alternativeName>
        <fullName evidence="8">Diadenosine tetraphosphate synthetase</fullName>
    </alternativeName>
</protein>
<dbReference type="KEGG" id="cma:Cmaq_0336"/>
<evidence type="ECO:0000256" key="3">
    <source>
        <dbReference type="ARBA" id="ARBA00022598"/>
    </source>
</evidence>
<keyword evidence="7 10" id="KW-0030">Aminoacyl-tRNA synthetase</keyword>
<dbReference type="NCBIfam" id="TIGR00389">
    <property type="entry name" value="glyS_dimeric"/>
    <property type="match status" value="1"/>
</dbReference>
<dbReference type="EMBL" id="CP000852">
    <property type="protein sequence ID" value="ABW01182.1"/>
    <property type="molecule type" value="Genomic_DNA"/>
</dbReference>
<dbReference type="Pfam" id="PF03129">
    <property type="entry name" value="HGTP_anticodon"/>
    <property type="match status" value="1"/>
</dbReference>
<dbReference type="Gene3D" id="3.30.40.230">
    <property type="match status" value="1"/>
</dbReference>
<dbReference type="InterPro" id="IPR002315">
    <property type="entry name" value="tRNA-synt_gly"/>
</dbReference>
<dbReference type="InterPro" id="IPR002314">
    <property type="entry name" value="aa-tRNA-synt_IIb"/>
</dbReference>
<dbReference type="InterPro" id="IPR027031">
    <property type="entry name" value="Gly-tRNA_synthase/POLG2"/>
</dbReference>
<evidence type="ECO:0000256" key="5">
    <source>
        <dbReference type="ARBA" id="ARBA00022840"/>
    </source>
</evidence>
<dbReference type="InterPro" id="IPR004154">
    <property type="entry name" value="Anticodon-bd"/>
</dbReference>
<dbReference type="AlphaFoldDB" id="A8MB92"/>
<dbReference type="InterPro" id="IPR036621">
    <property type="entry name" value="Anticodon-bd_dom_sf"/>
</dbReference>
<dbReference type="GO" id="GO:0004820">
    <property type="term" value="F:glycine-tRNA ligase activity"/>
    <property type="evidence" value="ECO:0007669"/>
    <property type="project" value="UniProtKB-EC"/>
</dbReference>
<evidence type="ECO:0000256" key="6">
    <source>
        <dbReference type="ARBA" id="ARBA00022917"/>
    </source>
</evidence>
<feature type="domain" description="Aminoacyl-transfer RNA synthetases class-II family profile" evidence="9">
    <location>
        <begin position="38"/>
        <end position="482"/>
    </location>
</feature>
<evidence type="ECO:0000256" key="4">
    <source>
        <dbReference type="ARBA" id="ARBA00022741"/>
    </source>
</evidence>
<dbReference type="HOGENOM" id="CLU_015515_2_1_2"/>
<dbReference type="PANTHER" id="PTHR10745">
    <property type="entry name" value="GLYCYL-TRNA SYNTHETASE/DNA POLYMERASE SUBUNIT GAMMA-2"/>
    <property type="match status" value="1"/>
</dbReference>
<keyword evidence="5" id="KW-0067">ATP-binding</keyword>
<evidence type="ECO:0000256" key="7">
    <source>
        <dbReference type="ARBA" id="ARBA00023146"/>
    </source>
</evidence>
<evidence type="ECO:0000259" key="9">
    <source>
        <dbReference type="PROSITE" id="PS50862"/>
    </source>
</evidence>
<dbReference type="Gene3D" id="3.30.930.10">
    <property type="entry name" value="Bira Bifunctional Protein, Domain 2"/>
    <property type="match status" value="1"/>
</dbReference>
<accession>A8MB92</accession>
<dbReference type="NCBIfam" id="NF003211">
    <property type="entry name" value="PRK04173.1"/>
    <property type="match status" value="1"/>
</dbReference>
<organism evidence="10 11">
    <name type="scientific">Caldivirga maquilingensis (strain ATCC 700844 / DSM 13496 / JCM 10307 / IC-167)</name>
    <dbReference type="NCBI Taxonomy" id="397948"/>
    <lineage>
        <taxon>Archaea</taxon>
        <taxon>Thermoproteota</taxon>
        <taxon>Thermoprotei</taxon>
        <taxon>Thermoproteales</taxon>
        <taxon>Thermoproteaceae</taxon>
        <taxon>Caldivirga</taxon>
    </lineage>
</organism>
<evidence type="ECO:0000313" key="10">
    <source>
        <dbReference type="EMBL" id="ABW01182.1"/>
    </source>
</evidence>
<evidence type="ECO:0000256" key="2">
    <source>
        <dbReference type="ARBA" id="ARBA00022490"/>
    </source>
</evidence>
<dbReference type="EC" id="6.1.1.14" evidence="1"/>
<keyword evidence="6" id="KW-0648">Protein biosynthesis</keyword>
<dbReference type="SUPFAM" id="SSF55681">
    <property type="entry name" value="Class II aaRS and biotin synthetases"/>
    <property type="match status" value="1"/>
</dbReference>
<evidence type="ECO:0000313" key="11">
    <source>
        <dbReference type="Proteomes" id="UP000001137"/>
    </source>
</evidence>